<evidence type="ECO:0000256" key="2">
    <source>
        <dbReference type="ARBA" id="ARBA00022694"/>
    </source>
</evidence>
<comment type="caution">
    <text evidence="8">Lacks conserved residue(s) required for the propagation of feature annotation.</text>
</comment>
<dbReference type="NCBIfam" id="TIGR00450">
    <property type="entry name" value="mnmE_trmE_thdF"/>
    <property type="match status" value="1"/>
</dbReference>
<dbReference type="Gene3D" id="3.40.50.300">
    <property type="entry name" value="P-loop containing nucleotide triphosphate hydrolases"/>
    <property type="match status" value="1"/>
</dbReference>
<dbReference type="Pfam" id="PF10396">
    <property type="entry name" value="TrmE_N"/>
    <property type="match status" value="1"/>
</dbReference>
<dbReference type="AlphaFoldDB" id="A0A380WEV9"/>
<gene>
    <name evidence="8 11" type="primary">mnmE</name>
    <name evidence="8" type="synonym">trmE</name>
    <name evidence="11" type="ORF">NCTC10684_00738</name>
</gene>
<evidence type="ECO:0000256" key="7">
    <source>
        <dbReference type="ARBA" id="ARBA00023134"/>
    </source>
</evidence>
<dbReference type="InterPro" id="IPR005225">
    <property type="entry name" value="Small_GTP-bd"/>
</dbReference>
<keyword evidence="6 8" id="KW-0630">Potassium</keyword>
<dbReference type="Proteomes" id="UP000254701">
    <property type="component" value="Unassembled WGS sequence"/>
</dbReference>
<accession>A0A380WEV9</accession>
<dbReference type="Pfam" id="PF01926">
    <property type="entry name" value="MMR_HSR1"/>
    <property type="match status" value="1"/>
</dbReference>
<keyword evidence="8" id="KW-0479">Metal-binding</keyword>
<evidence type="ECO:0000256" key="3">
    <source>
        <dbReference type="ARBA" id="ARBA00022741"/>
    </source>
</evidence>
<comment type="subcellular location">
    <subcellularLocation>
        <location evidence="8">Cytoplasm</location>
    </subcellularLocation>
</comment>
<feature type="binding site" evidence="8">
    <location>
        <position position="80"/>
    </location>
    <ligand>
        <name>(6S)-5-formyl-5,6,7,8-tetrahydrofolate</name>
        <dbReference type="ChEBI" id="CHEBI:57457"/>
    </ligand>
</feature>
<reference evidence="11 12" key="1">
    <citation type="submission" date="2018-06" db="EMBL/GenBank/DDBJ databases">
        <authorList>
            <consortium name="Pathogen Informatics"/>
            <person name="Doyle S."/>
        </authorList>
    </citation>
    <scope>NUCLEOTIDE SEQUENCE [LARGE SCALE GENOMIC DNA]</scope>
    <source>
        <strain evidence="11 12">NCTC10684</strain>
    </source>
</reference>
<keyword evidence="5 8" id="KW-0460">Magnesium</keyword>
<dbReference type="SUPFAM" id="SSF52540">
    <property type="entry name" value="P-loop containing nucleoside triphosphate hydrolases"/>
    <property type="match status" value="1"/>
</dbReference>
<dbReference type="GO" id="GO:0002098">
    <property type="term" value="P:tRNA wobble uridine modification"/>
    <property type="evidence" value="ECO:0007669"/>
    <property type="project" value="TreeGrafter"/>
</dbReference>
<feature type="binding site" evidence="8">
    <location>
        <begin position="246"/>
        <end position="252"/>
    </location>
    <ligand>
        <name>GTP</name>
        <dbReference type="ChEBI" id="CHEBI:37565"/>
    </ligand>
</feature>
<feature type="binding site" evidence="8">
    <location>
        <begin position="271"/>
        <end position="274"/>
    </location>
    <ligand>
        <name>GTP</name>
        <dbReference type="ChEBI" id="CHEBI:37565"/>
    </ligand>
</feature>
<comment type="cofactor">
    <cofactor evidence="8">
        <name>K(+)</name>
        <dbReference type="ChEBI" id="CHEBI:29103"/>
    </cofactor>
    <text evidence="8">Binds 1 potassium ion per subunit.</text>
</comment>
<comment type="function">
    <text evidence="8">Exhibits a very high intrinsic GTPase hydrolysis rate. Involved in the addition of a carboxymethylaminomethyl (cmnm) group at the wobble position (U34) of certain tRNAs, forming tRNA-cmnm(5)s(2)U34.</text>
</comment>
<dbReference type="InterPro" id="IPR027417">
    <property type="entry name" value="P-loop_NTPase"/>
</dbReference>
<dbReference type="InterPro" id="IPR027266">
    <property type="entry name" value="TrmE/GcvT-like"/>
</dbReference>
<evidence type="ECO:0000256" key="6">
    <source>
        <dbReference type="ARBA" id="ARBA00022958"/>
    </source>
</evidence>
<keyword evidence="7 8" id="KW-0342">GTP-binding</keyword>
<feature type="binding site" evidence="8">
    <location>
        <begin position="227"/>
        <end position="232"/>
    </location>
    <ligand>
        <name>GTP</name>
        <dbReference type="ChEBI" id="CHEBI:37565"/>
    </ligand>
</feature>
<keyword evidence="3 8" id="KW-0547">Nucleotide-binding</keyword>
<dbReference type="Pfam" id="PF12631">
    <property type="entry name" value="MnmE_helical"/>
    <property type="match status" value="1"/>
</dbReference>
<protein>
    <recommendedName>
        <fullName evidence="8">tRNA modification GTPase MnmE</fullName>
        <ecNumber evidence="8">3.6.-.-</ecNumber>
    </recommendedName>
</protein>
<dbReference type="EMBL" id="UFSM01000001">
    <property type="protein sequence ID" value="SUU87537.1"/>
    <property type="molecule type" value="Genomic_DNA"/>
</dbReference>
<dbReference type="CDD" id="cd14858">
    <property type="entry name" value="TrmE_N"/>
    <property type="match status" value="1"/>
</dbReference>
<feature type="binding site" evidence="8">
    <location>
        <position position="231"/>
    </location>
    <ligand>
        <name>Mg(2+)</name>
        <dbReference type="ChEBI" id="CHEBI:18420"/>
    </ligand>
</feature>
<comment type="similarity">
    <text evidence="1 8 9">Belongs to the TRAFAC class TrmE-Era-EngA-EngB-Septin-like GTPase superfamily. TrmE GTPase family.</text>
</comment>
<dbReference type="NCBIfam" id="NF003661">
    <property type="entry name" value="PRK05291.1-3"/>
    <property type="match status" value="1"/>
</dbReference>
<dbReference type="FunFam" id="3.30.1360.120:FF:000007">
    <property type="entry name" value="tRNA modification GTPase GTPBP3, mitochondrial"/>
    <property type="match status" value="1"/>
</dbReference>
<dbReference type="PANTHER" id="PTHR42714">
    <property type="entry name" value="TRNA MODIFICATION GTPASE GTPBP3"/>
    <property type="match status" value="1"/>
</dbReference>
<dbReference type="InterPro" id="IPR004520">
    <property type="entry name" value="GTPase_MnmE"/>
</dbReference>
<dbReference type="PRINTS" id="PR00326">
    <property type="entry name" value="GTP1OBG"/>
</dbReference>
<dbReference type="GO" id="GO:0030488">
    <property type="term" value="P:tRNA methylation"/>
    <property type="evidence" value="ECO:0007669"/>
    <property type="project" value="TreeGrafter"/>
</dbReference>
<evidence type="ECO:0000313" key="12">
    <source>
        <dbReference type="Proteomes" id="UP000254701"/>
    </source>
</evidence>
<dbReference type="PROSITE" id="PS51709">
    <property type="entry name" value="G_TRME"/>
    <property type="match status" value="1"/>
</dbReference>
<evidence type="ECO:0000313" key="11">
    <source>
        <dbReference type="EMBL" id="SUU87537.1"/>
    </source>
</evidence>
<evidence type="ECO:0000259" key="10">
    <source>
        <dbReference type="PROSITE" id="PS51709"/>
    </source>
</evidence>
<feature type="domain" description="TrmE-type G" evidence="10">
    <location>
        <begin position="217"/>
        <end position="363"/>
    </location>
</feature>
<dbReference type="CDD" id="cd04164">
    <property type="entry name" value="trmE"/>
    <property type="match status" value="1"/>
</dbReference>
<dbReference type="Gene3D" id="1.20.120.430">
    <property type="entry name" value="tRNA modification GTPase MnmE domain 2"/>
    <property type="match status" value="1"/>
</dbReference>
<dbReference type="EC" id="3.6.-.-" evidence="8"/>
<dbReference type="GO" id="GO:0046872">
    <property type="term" value="F:metal ion binding"/>
    <property type="evidence" value="ECO:0007669"/>
    <property type="project" value="UniProtKB-KW"/>
</dbReference>
<evidence type="ECO:0000256" key="1">
    <source>
        <dbReference type="ARBA" id="ARBA00011043"/>
    </source>
</evidence>
<feature type="binding site" evidence="8">
    <location>
        <position position="252"/>
    </location>
    <ligand>
        <name>Mg(2+)</name>
        <dbReference type="ChEBI" id="CHEBI:18420"/>
    </ligand>
</feature>
<keyword evidence="2 8" id="KW-0819">tRNA processing</keyword>
<evidence type="ECO:0000256" key="8">
    <source>
        <dbReference type="HAMAP-Rule" id="MF_00379"/>
    </source>
</evidence>
<dbReference type="InterPro" id="IPR027368">
    <property type="entry name" value="MnmE_dom2"/>
</dbReference>
<feature type="binding site" evidence="8">
    <location>
        <position position="23"/>
    </location>
    <ligand>
        <name>(6S)-5-formyl-5,6,7,8-tetrahydrofolate</name>
        <dbReference type="ChEBI" id="CHEBI:57457"/>
    </ligand>
</feature>
<sequence length="439" mass="46872">MLFTDSIAALSSGHLPSGVAIVRISGPHVRFALETIAGRVPQPRRAHFGPLKAADGRKLDQALTLFFPGPHSFTGEDCGEFHLHGGRAVVTALLAELGKLSGFRQAEAGEFTRRAFLNGKMDLLEAEALADLINSETEAQRQFAVMNSGGAQSELYLAWRKRLIHARAMIEAEMDFADESDVPGSVSAQVWDDVRQLITEIGRHVDGYSKAEMIRDGYDVVILGAPNAGKSSLLNALVRREAAIVSDEPGTTRDLVEATLDIGGLKVRITDTAGLREPAGKVEAIGIERARERAKSADLVLFLQDMSVPAELLPPTDASAIVIGTKRDRITGVDGGPGYTLAISAVNGEGIDGLIELIGARAAAAVGQRGDVLPSRLRHVELLKGAREYLCAALAAPESFLELKAENLRLASDRIGKLSGAVDVEDLLDVIFAQFCIGK</sequence>
<dbReference type="NCBIfam" id="TIGR00231">
    <property type="entry name" value="small_GTP"/>
    <property type="match status" value="1"/>
</dbReference>
<evidence type="ECO:0000256" key="4">
    <source>
        <dbReference type="ARBA" id="ARBA00022801"/>
    </source>
</evidence>
<feature type="binding site" evidence="8">
    <location>
        <position position="120"/>
    </location>
    <ligand>
        <name>(6S)-5-formyl-5,6,7,8-tetrahydrofolate</name>
        <dbReference type="ChEBI" id="CHEBI:57457"/>
    </ligand>
</feature>
<keyword evidence="8" id="KW-0963">Cytoplasm</keyword>
<comment type="subunit">
    <text evidence="8">Homodimer. Heterotetramer of two MnmE and two MnmG subunits.</text>
</comment>
<name>A0A380WEV9_AMIAI</name>
<organism evidence="11 12">
    <name type="scientific">Aminobacter aminovorans</name>
    <name type="common">Chelatobacter heintzii</name>
    <dbReference type="NCBI Taxonomy" id="83263"/>
    <lineage>
        <taxon>Bacteria</taxon>
        <taxon>Pseudomonadati</taxon>
        <taxon>Pseudomonadota</taxon>
        <taxon>Alphaproteobacteria</taxon>
        <taxon>Hyphomicrobiales</taxon>
        <taxon>Phyllobacteriaceae</taxon>
        <taxon>Aminobacter</taxon>
    </lineage>
</organism>
<dbReference type="InterPro" id="IPR025867">
    <property type="entry name" value="MnmE_helical"/>
</dbReference>
<evidence type="ECO:0000256" key="9">
    <source>
        <dbReference type="RuleBase" id="RU003313"/>
    </source>
</evidence>
<dbReference type="GO" id="GO:0003924">
    <property type="term" value="F:GTPase activity"/>
    <property type="evidence" value="ECO:0007669"/>
    <property type="project" value="UniProtKB-UniRule"/>
</dbReference>
<keyword evidence="4 8" id="KW-0378">Hydrolase</keyword>
<dbReference type="InterPro" id="IPR006073">
    <property type="entry name" value="GTP-bd"/>
</dbReference>
<dbReference type="Gene3D" id="3.30.1360.120">
    <property type="entry name" value="Probable tRNA modification gtpase trme, domain 1"/>
    <property type="match status" value="1"/>
</dbReference>
<dbReference type="InterPro" id="IPR031168">
    <property type="entry name" value="G_TrmE"/>
</dbReference>
<dbReference type="SUPFAM" id="SSF116878">
    <property type="entry name" value="TrmE connector domain"/>
    <property type="match status" value="1"/>
</dbReference>
<feature type="binding site" evidence="8">
    <location>
        <position position="439"/>
    </location>
    <ligand>
        <name>(6S)-5-formyl-5,6,7,8-tetrahydrofolate</name>
        <dbReference type="ChEBI" id="CHEBI:57457"/>
    </ligand>
</feature>
<dbReference type="OrthoDB" id="9805918at2"/>
<dbReference type="PANTHER" id="PTHR42714:SF2">
    <property type="entry name" value="TRNA MODIFICATION GTPASE GTPBP3, MITOCHONDRIAL"/>
    <property type="match status" value="1"/>
</dbReference>
<evidence type="ECO:0000256" key="5">
    <source>
        <dbReference type="ARBA" id="ARBA00022842"/>
    </source>
</evidence>
<dbReference type="GO" id="GO:0005737">
    <property type="term" value="C:cytoplasm"/>
    <property type="evidence" value="ECO:0007669"/>
    <property type="project" value="UniProtKB-SubCell"/>
</dbReference>
<dbReference type="RefSeq" id="WP_115730028.1">
    <property type="nucleotide sequence ID" value="NZ_BAAAVY010000012.1"/>
</dbReference>
<dbReference type="InterPro" id="IPR018948">
    <property type="entry name" value="GTP-bd_TrmE_N"/>
</dbReference>
<dbReference type="GO" id="GO:0005525">
    <property type="term" value="F:GTP binding"/>
    <property type="evidence" value="ECO:0007669"/>
    <property type="project" value="UniProtKB-UniRule"/>
</dbReference>
<dbReference type="HAMAP" id="MF_00379">
    <property type="entry name" value="GTPase_MnmE"/>
    <property type="match status" value="1"/>
</dbReference>
<proteinExistence type="inferred from homology"/>